<gene>
    <name evidence="2" type="ORF">NDU88_008102</name>
</gene>
<feature type="region of interest" description="Disordered" evidence="1">
    <location>
        <begin position="137"/>
        <end position="218"/>
    </location>
</feature>
<feature type="region of interest" description="Disordered" evidence="1">
    <location>
        <begin position="82"/>
        <end position="119"/>
    </location>
</feature>
<dbReference type="AlphaFoldDB" id="A0AAV7SUA1"/>
<keyword evidence="3" id="KW-1185">Reference proteome</keyword>
<accession>A0AAV7SUA1</accession>
<proteinExistence type="predicted"/>
<evidence type="ECO:0000313" key="2">
    <source>
        <dbReference type="EMBL" id="KAJ1167713.1"/>
    </source>
</evidence>
<reference evidence="2" key="1">
    <citation type="journal article" date="2022" name="bioRxiv">
        <title>Sequencing and chromosome-scale assembly of the giantPleurodeles waltlgenome.</title>
        <authorList>
            <person name="Brown T."/>
            <person name="Elewa A."/>
            <person name="Iarovenko S."/>
            <person name="Subramanian E."/>
            <person name="Araus A.J."/>
            <person name="Petzold A."/>
            <person name="Susuki M."/>
            <person name="Suzuki K.-i.T."/>
            <person name="Hayashi T."/>
            <person name="Toyoda A."/>
            <person name="Oliveira C."/>
            <person name="Osipova E."/>
            <person name="Leigh N.D."/>
            <person name="Simon A."/>
            <person name="Yun M.H."/>
        </authorList>
    </citation>
    <scope>NUCLEOTIDE SEQUENCE</scope>
    <source>
        <strain evidence="2">20211129_DDA</strain>
        <tissue evidence="2">Liver</tissue>
    </source>
</reference>
<sequence length="218" mass="23043">MSVQAAPATNSSHPWHQLHCPIQQSPQPQSNTGARPKTNTAAQSRLLQTSGSRQANANPAQSSLAAVTFSFCLVSRHRAVPDAPGKLRHTSVGHPGRPSNSPTPRSSRPSAAPFLHTLPPPAFHQQRALAPAKITRLAGGQAQPLPADSPSQAPQSPGSAPPSPTLTAPPGWRETRGPSSDLTAEGPIHQWRQTPQQISPPPAQTDGRERCATECSYH</sequence>
<feature type="compositionally biased region" description="Low complexity" evidence="1">
    <location>
        <begin position="141"/>
        <end position="158"/>
    </location>
</feature>
<dbReference type="EMBL" id="JANPWB010000008">
    <property type="protein sequence ID" value="KAJ1167713.1"/>
    <property type="molecule type" value="Genomic_DNA"/>
</dbReference>
<comment type="caution">
    <text evidence="2">The sequence shown here is derived from an EMBL/GenBank/DDBJ whole genome shotgun (WGS) entry which is preliminary data.</text>
</comment>
<organism evidence="2 3">
    <name type="scientific">Pleurodeles waltl</name>
    <name type="common">Iberian ribbed newt</name>
    <dbReference type="NCBI Taxonomy" id="8319"/>
    <lineage>
        <taxon>Eukaryota</taxon>
        <taxon>Metazoa</taxon>
        <taxon>Chordata</taxon>
        <taxon>Craniata</taxon>
        <taxon>Vertebrata</taxon>
        <taxon>Euteleostomi</taxon>
        <taxon>Amphibia</taxon>
        <taxon>Batrachia</taxon>
        <taxon>Caudata</taxon>
        <taxon>Salamandroidea</taxon>
        <taxon>Salamandridae</taxon>
        <taxon>Pleurodelinae</taxon>
        <taxon>Pleurodeles</taxon>
    </lineage>
</organism>
<evidence type="ECO:0000313" key="3">
    <source>
        <dbReference type="Proteomes" id="UP001066276"/>
    </source>
</evidence>
<protein>
    <submittedName>
        <fullName evidence="2">Uncharacterized protein</fullName>
    </submittedName>
</protein>
<feature type="compositionally biased region" description="Low complexity" evidence="1">
    <location>
        <begin position="95"/>
        <end position="110"/>
    </location>
</feature>
<feature type="compositionally biased region" description="Polar residues" evidence="1">
    <location>
        <begin position="1"/>
        <end position="14"/>
    </location>
</feature>
<dbReference type="Proteomes" id="UP001066276">
    <property type="component" value="Chromosome 4_2"/>
</dbReference>
<name>A0AAV7SUA1_PLEWA</name>
<evidence type="ECO:0000256" key="1">
    <source>
        <dbReference type="SAM" id="MobiDB-lite"/>
    </source>
</evidence>
<feature type="region of interest" description="Disordered" evidence="1">
    <location>
        <begin position="1"/>
        <end position="40"/>
    </location>
</feature>
<feature type="compositionally biased region" description="Polar residues" evidence="1">
    <location>
        <begin position="22"/>
        <end position="40"/>
    </location>
</feature>
<feature type="compositionally biased region" description="Basic and acidic residues" evidence="1">
    <location>
        <begin position="206"/>
        <end position="218"/>
    </location>
</feature>